<dbReference type="GO" id="GO:0006900">
    <property type="term" value="P:vesicle budding from membrane"/>
    <property type="evidence" value="ECO:0007669"/>
    <property type="project" value="TreeGrafter"/>
</dbReference>
<comment type="caution">
    <text evidence="8">The sequence shown here is derived from an EMBL/GenBank/DDBJ whole genome shotgun (WGS) entry which is preliminary data.</text>
</comment>
<feature type="coiled-coil region" evidence="6">
    <location>
        <begin position="16"/>
        <end position="50"/>
    </location>
</feature>
<dbReference type="OrthoDB" id="5592979at2759"/>
<comment type="subcellular location">
    <subcellularLocation>
        <location evidence="1">Endosome</location>
    </subcellularLocation>
</comment>
<dbReference type="Gene3D" id="1.10.287.1060">
    <property type="entry name" value="ESAT-6-like"/>
    <property type="match status" value="1"/>
</dbReference>
<evidence type="ECO:0000256" key="4">
    <source>
        <dbReference type="ARBA" id="ARBA00040017"/>
    </source>
</evidence>
<organism evidence="8 9">
    <name type="scientific">Leucocoprinus leucothites</name>
    <dbReference type="NCBI Taxonomy" id="201217"/>
    <lineage>
        <taxon>Eukaryota</taxon>
        <taxon>Fungi</taxon>
        <taxon>Dikarya</taxon>
        <taxon>Basidiomycota</taxon>
        <taxon>Agaricomycotina</taxon>
        <taxon>Agaricomycetes</taxon>
        <taxon>Agaricomycetidae</taxon>
        <taxon>Agaricales</taxon>
        <taxon>Agaricineae</taxon>
        <taxon>Agaricaceae</taxon>
        <taxon>Leucocoprinus</taxon>
    </lineage>
</organism>
<dbReference type="GO" id="GO:0000815">
    <property type="term" value="C:ESCRT III complex"/>
    <property type="evidence" value="ECO:0007669"/>
    <property type="project" value="TreeGrafter"/>
</dbReference>
<protein>
    <recommendedName>
        <fullName evidence="4">Vacuolar-sorting protein SNF7</fullName>
    </recommendedName>
    <alternativeName>
        <fullName evidence="5">Vacuolar protein-sorting-associated protein 32</fullName>
    </alternativeName>
</protein>
<dbReference type="GO" id="GO:0009898">
    <property type="term" value="C:cytoplasmic side of plasma membrane"/>
    <property type="evidence" value="ECO:0007669"/>
    <property type="project" value="TreeGrafter"/>
</dbReference>
<dbReference type="GO" id="GO:0005771">
    <property type="term" value="C:multivesicular body"/>
    <property type="evidence" value="ECO:0007669"/>
    <property type="project" value="TreeGrafter"/>
</dbReference>
<evidence type="ECO:0000313" key="9">
    <source>
        <dbReference type="Proteomes" id="UP000559027"/>
    </source>
</evidence>
<dbReference type="PANTHER" id="PTHR22761:SF10">
    <property type="entry name" value="GH13992P"/>
    <property type="match status" value="1"/>
</dbReference>
<name>A0A8H5GE67_9AGAR</name>
<evidence type="ECO:0000256" key="6">
    <source>
        <dbReference type="SAM" id="Coils"/>
    </source>
</evidence>
<reference evidence="8 9" key="1">
    <citation type="journal article" date="2020" name="ISME J.">
        <title>Uncovering the hidden diversity of litter-decomposition mechanisms in mushroom-forming fungi.</title>
        <authorList>
            <person name="Floudas D."/>
            <person name="Bentzer J."/>
            <person name="Ahren D."/>
            <person name="Johansson T."/>
            <person name="Persson P."/>
            <person name="Tunlid A."/>
        </authorList>
    </citation>
    <scope>NUCLEOTIDE SEQUENCE [LARGE SCALE GENOMIC DNA]</scope>
    <source>
        <strain evidence="8 9">CBS 146.42</strain>
    </source>
</reference>
<feature type="region of interest" description="Disordered" evidence="7">
    <location>
        <begin position="182"/>
        <end position="207"/>
    </location>
</feature>
<keyword evidence="9" id="KW-1185">Reference proteome</keyword>
<accession>A0A8H5GE67</accession>
<dbReference type="EMBL" id="JAACJO010000001">
    <property type="protein sequence ID" value="KAF5363301.1"/>
    <property type="molecule type" value="Genomic_DNA"/>
</dbReference>
<sequence>MMASFMSYFGGRKDPKVAARDAIVSLRQQLQLLEKKEEHLQKKIEDEAKKAKTNAVSNKSAAMAALKRKKAHEVELERLSGSRLQLEMQVNTLESANLNAETLSAMKKGSDALRVIHGDMNADKVADTMDQIMEQRGIAEEISNAIASNPLADPGEEEELLAELNGLEEEVLNERLAGANHVPVHIPPNANKAPEARQPVAVEDDEEAQLRELQAQLAL</sequence>
<comment type="similarity">
    <text evidence="2">Belongs to the SNF7 family.</text>
</comment>
<dbReference type="AlphaFoldDB" id="A0A8H5GE67"/>
<dbReference type="PANTHER" id="PTHR22761">
    <property type="entry name" value="CHARGED MULTIVESICULAR BODY PROTEIN"/>
    <property type="match status" value="1"/>
</dbReference>
<gene>
    <name evidence="8" type="ORF">D9756_000673</name>
</gene>
<dbReference type="InterPro" id="IPR005024">
    <property type="entry name" value="Snf7_fam"/>
</dbReference>
<evidence type="ECO:0000256" key="5">
    <source>
        <dbReference type="ARBA" id="ARBA00042586"/>
    </source>
</evidence>
<dbReference type="Proteomes" id="UP000559027">
    <property type="component" value="Unassembled WGS sequence"/>
</dbReference>
<dbReference type="Pfam" id="PF03357">
    <property type="entry name" value="Snf7"/>
    <property type="match status" value="1"/>
</dbReference>
<evidence type="ECO:0000256" key="1">
    <source>
        <dbReference type="ARBA" id="ARBA00004177"/>
    </source>
</evidence>
<evidence type="ECO:0000256" key="3">
    <source>
        <dbReference type="ARBA" id="ARBA00022753"/>
    </source>
</evidence>
<evidence type="ECO:0000313" key="8">
    <source>
        <dbReference type="EMBL" id="KAF5363301.1"/>
    </source>
</evidence>
<evidence type="ECO:0000256" key="2">
    <source>
        <dbReference type="ARBA" id="ARBA00006190"/>
    </source>
</evidence>
<keyword evidence="6" id="KW-0175">Coiled coil</keyword>
<dbReference type="GO" id="GO:0032511">
    <property type="term" value="P:late endosome to vacuole transport via multivesicular body sorting pathway"/>
    <property type="evidence" value="ECO:0007669"/>
    <property type="project" value="TreeGrafter"/>
</dbReference>
<evidence type="ECO:0000256" key="7">
    <source>
        <dbReference type="SAM" id="MobiDB-lite"/>
    </source>
</evidence>
<proteinExistence type="inferred from homology"/>
<keyword evidence="3" id="KW-0967">Endosome</keyword>